<dbReference type="InterPro" id="IPR021682">
    <property type="entry name" value="DUF2933"/>
</dbReference>
<keyword evidence="4" id="KW-1185">Reference proteome</keyword>
<keyword evidence="2" id="KW-0472">Membrane</keyword>
<proteinExistence type="predicted"/>
<feature type="region of interest" description="Disordered" evidence="1">
    <location>
        <begin position="29"/>
        <end position="65"/>
    </location>
</feature>
<feature type="region of interest" description="Disordered" evidence="1">
    <location>
        <begin position="118"/>
        <end position="147"/>
    </location>
</feature>
<protein>
    <submittedName>
        <fullName evidence="3">DUF2933 domain-containing protein</fullName>
    </submittedName>
</protein>
<keyword evidence="2" id="KW-1133">Transmembrane helix</keyword>
<evidence type="ECO:0000256" key="1">
    <source>
        <dbReference type="SAM" id="MobiDB-lite"/>
    </source>
</evidence>
<evidence type="ECO:0000256" key="2">
    <source>
        <dbReference type="SAM" id="Phobius"/>
    </source>
</evidence>
<dbReference type="Pfam" id="PF11666">
    <property type="entry name" value="DUF2933"/>
    <property type="match status" value="1"/>
</dbReference>
<accession>A0ABR6EFJ0</accession>
<sequence>MILFWAAVAAAVVLLFRVLNGADARPDLSVRTTAPPRAAGGGTAQGPASAKPEGADGVTSPPAEESITRTREYGLYAIALAILFVGALALGVPAATLVVLAVVLACPLMMLGMTRGHGGHGAGGRGGADRPAEHPEDPDRDAGPGRT</sequence>
<organism evidence="3 4">
    <name type="scientific">Streptomyces durbertensis</name>
    <dbReference type="NCBI Taxonomy" id="2448886"/>
    <lineage>
        <taxon>Bacteria</taxon>
        <taxon>Bacillati</taxon>
        <taxon>Actinomycetota</taxon>
        <taxon>Actinomycetes</taxon>
        <taxon>Kitasatosporales</taxon>
        <taxon>Streptomycetaceae</taxon>
        <taxon>Streptomyces</taxon>
    </lineage>
</organism>
<feature type="compositionally biased region" description="Basic and acidic residues" evidence="1">
    <location>
        <begin position="127"/>
        <end position="147"/>
    </location>
</feature>
<reference evidence="4" key="1">
    <citation type="journal article" date="2020" name="Syst. Appl. Microbiol.">
        <title>Streptomyces alkaliterrae sp. nov., isolated from an alkaline soil, and emended descriptions of Streptomyces alkaliphilus, Streptomyces calidiresistens and Streptomyces durbertensis.</title>
        <authorList>
            <person name="Swiecimska M."/>
            <person name="Golinska P."/>
            <person name="Nouioui I."/>
            <person name="Wypij M."/>
            <person name="Rai M."/>
            <person name="Sangal V."/>
            <person name="Goodfellow M."/>
        </authorList>
    </citation>
    <scope>NUCLEOTIDE SEQUENCE [LARGE SCALE GENOMIC DNA]</scope>
    <source>
        <strain evidence="4">DSM 104538</strain>
    </source>
</reference>
<keyword evidence="2" id="KW-0812">Transmembrane</keyword>
<comment type="caution">
    <text evidence="3">The sequence shown here is derived from an EMBL/GenBank/DDBJ whole genome shotgun (WGS) entry which is preliminary data.</text>
</comment>
<evidence type="ECO:0000313" key="4">
    <source>
        <dbReference type="Proteomes" id="UP000766698"/>
    </source>
</evidence>
<dbReference type="Proteomes" id="UP000766698">
    <property type="component" value="Unassembled WGS sequence"/>
</dbReference>
<evidence type="ECO:0000313" key="3">
    <source>
        <dbReference type="EMBL" id="MBB1244096.1"/>
    </source>
</evidence>
<gene>
    <name evidence="3" type="ORF">GL263_11075</name>
</gene>
<feature type="transmembrane region" description="Helical" evidence="2">
    <location>
        <begin position="73"/>
        <end position="106"/>
    </location>
</feature>
<dbReference type="EMBL" id="WMLF01000124">
    <property type="protein sequence ID" value="MBB1244096.1"/>
    <property type="molecule type" value="Genomic_DNA"/>
</dbReference>
<name>A0ABR6EFJ0_9ACTN</name>